<keyword evidence="2" id="KW-0378">Hydrolase</keyword>
<accession>A0A378I0T3</accession>
<reference evidence="2 3" key="1">
    <citation type="submission" date="2018-06" db="EMBL/GenBank/DDBJ databases">
        <authorList>
            <consortium name="Pathogen Informatics"/>
            <person name="Doyle S."/>
        </authorList>
    </citation>
    <scope>NUCLEOTIDE SEQUENCE [LARGE SCALE GENOMIC DNA]</scope>
    <source>
        <strain evidence="2 3">NCTC13315</strain>
    </source>
</reference>
<gene>
    <name evidence="2" type="ORF">NCTC13315_00803</name>
</gene>
<dbReference type="InterPro" id="IPR036514">
    <property type="entry name" value="SGNH_hydro_sf"/>
</dbReference>
<dbReference type="InterPro" id="IPR013830">
    <property type="entry name" value="SGNH_hydro"/>
</dbReference>
<dbReference type="GO" id="GO:0016788">
    <property type="term" value="F:hydrolase activity, acting on ester bonds"/>
    <property type="evidence" value="ECO:0007669"/>
    <property type="project" value="UniProtKB-ARBA"/>
</dbReference>
<evidence type="ECO:0000313" key="3">
    <source>
        <dbReference type="Proteomes" id="UP000254968"/>
    </source>
</evidence>
<dbReference type="Gene3D" id="3.40.50.1110">
    <property type="entry name" value="SGNH hydrolase"/>
    <property type="match status" value="1"/>
</dbReference>
<organism evidence="2 3">
    <name type="scientific">Legionella beliardensis</name>
    <dbReference type="NCBI Taxonomy" id="91822"/>
    <lineage>
        <taxon>Bacteria</taxon>
        <taxon>Pseudomonadati</taxon>
        <taxon>Pseudomonadota</taxon>
        <taxon>Gammaproteobacteria</taxon>
        <taxon>Legionellales</taxon>
        <taxon>Legionellaceae</taxon>
        <taxon>Legionella</taxon>
    </lineage>
</organism>
<dbReference type="PANTHER" id="PTHR30383">
    <property type="entry name" value="THIOESTERASE 1/PROTEASE 1/LYSOPHOSPHOLIPASE L1"/>
    <property type="match status" value="1"/>
</dbReference>
<dbReference type="EMBL" id="UGNV01000001">
    <property type="protein sequence ID" value="STX28275.1"/>
    <property type="molecule type" value="Genomic_DNA"/>
</dbReference>
<proteinExistence type="predicted"/>
<sequence length="307" mass="35109">MINLLGMSSAQSTTSCQLIFDPLMTFKEDLGTIYFQKVTENTITLELASRIPPFSLDELYGITDGKDLWFFRINERIPVPDPEASYLISWVEKDLPSPGIYYLASFQTNKKSEFNQTIDTIGDSLTWVRNGRFLRCLMRDQGLPYDFKGSHTDTFGFEHDGEGGDTTQDVLKRINQIPITDAYFLLIGTNDRIPPQETVNNIIQIAKGLHTKNRNAKIYISTLLPRSDDYFERNQTVNKLLLQKRPICPKCQVLDVGGAFYALADWQKLLPDRLHPSYEGYVELAKIITKQLNRANKRPVQTSYHLA</sequence>
<feature type="domain" description="SGNH hydrolase-type esterase" evidence="1">
    <location>
        <begin position="121"/>
        <end position="281"/>
    </location>
</feature>
<dbReference type="Pfam" id="PF13472">
    <property type="entry name" value="Lipase_GDSL_2"/>
    <property type="match status" value="1"/>
</dbReference>
<dbReference type="SUPFAM" id="SSF52266">
    <property type="entry name" value="SGNH hydrolase"/>
    <property type="match status" value="1"/>
</dbReference>
<keyword evidence="3" id="KW-1185">Reference proteome</keyword>
<dbReference type="Proteomes" id="UP000254968">
    <property type="component" value="Unassembled WGS sequence"/>
</dbReference>
<dbReference type="AlphaFoldDB" id="A0A378I0T3"/>
<evidence type="ECO:0000259" key="1">
    <source>
        <dbReference type="Pfam" id="PF13472"/>
    </source>
</evidence>
<dbReference type="InterPro" id="IPR051532">
    <property type="entry name" value="Ester_Hydrolysis_Enzymes"/>
</dbReference>
<evidence type="ECO:0000313" key="2">
    <source>
        <dbReference type="EMBL" id="STX28275.1"/>
    </source>
</evidence>
<name>A0A378I0T3_9GAMM</name>
<protein>
    <submittedName>
        <fullName evidence="2">GDSL-like Lipase/Acylhydrolase</fullName>
    </submittedName>
</protein>